<proteinExistence type="predicted"/>
<evidence type="ECO:0000313" key="2">
    <source>
        <dbReference type="Proteomes" id="UP001153321"/>
    </source>
</evidence>
<keyword evidence="2" id="KW-1185">Reference proteome</keyword>
<reference evidence="1" key="1">
    <citation type="submission" date="2022-02" db="EMBL/GenBank/DDBJ databases">
        <authorList>
            <person name="King R."/>
        </authorList>
    </citation>
    <scope>NUCLEOTIDE SEQUENCE</scope>
</reference>
<organism evidence="1 2">
    <name type="scientific">Spodoptera littoralis</name>
    <name type="common">Egyptian cotton leafworm</name>
    <dbReference type="NCBI Taxonomy" id="7109"/>
    <lineage>
        <taxon>Eukaryota</taxon>
        <taxon>Metazoa</taxon>
        <taxon>Ecdysozoa</taxon>
        <taxon>Arthropoda</taxon>
        <taxon>Hexapoda</taxon>
        <taxon>Insecta</taxon>
        <taxon>Pterygota</taxon>
        <taxon>Neoptera</taxon>
        <taxon>Endopterygota</taxon>
        <taxon>Lepidoptera</taxon>
        <taxon>Glossata</taxon>
        <taxon>Ditrysia</taxon>
        <taxon>Noctuoidea</taxon>
        <taxon>Noctuidae</taxon>
        <taxon>Amphipyrinae</taxon>
        <taxon>Spodoptera</taxon>
    </lineage>
</organism>
<sequence length="278" mass="32132">MHNSRINRSTNIELSGVLSFGFGEVYVQHRIETSLKPWLQNNIPFVIFYFVVTKLLNLPCIVNFNFNENFQATYAMDSGTFAILLELIMLWTAMLPECGRANSTVHPLIEMKKKRFRFKYNPHKGYEPYWVGGEKVMSTTSPKPGTTTTVAPLICGYDCNYIYQRIKEVCTVLVNRLISVQCWWCTGKPGYQLSKTYVTMTYCDFLGIQCQEDKFSDDAIMFVNLGKCKKDDEMMKPAWDPRQAVSRMQWYLTSFDKQEDPFKTTAAPSTTKKPKKKP</sequence>
<accession>A0A9P0I114</accession>
<dbReference type="Proteomes" id="UP001153321">
    <property type="component" value="Chromosome 16"/>
</dbReference>
<protein>
    <submittedName>
        <fullName evidence="1">Uncharacterized protein</fullName>
    </submittedName>
</protein>
<gene>
    <name evidence="1" type="ORF">SPLIT_LOCUS2889</name>
</gene>
<name>A0A9P0I114_SPOLI</name>
<dbReference type="AlphaFoldDB" id="A0A9P0I114"/>
<dbReference type="EMBL" id="LR824547">
    <property type="protein sequence ID" value="CAH1637531.1"/>
    <property type="molecule type" value="Genomic_DNA"/>
</dbReference>
<evidence type="ECO:0000313" key="1">
    <source>
        <dbReference type="EMBL" id="CAH1637531.1"/>
    </source>
</evidence>